<dbReference type="InterPro" id="IPR054688">
    <property type="entry name" value="CD1247_N"/>
</dbReference>
<reference evidence="1 2" key="1">
    <citation type="submission" date="2018-08" db="EMBL/GenBank/DDBJ databases">
        <title>A genome reference for cultivated species of the human gut microbiota.</title>
        <authorList>
            <person name="Zou Y."/>
            <person name="Xue W."/>
            <person name="Luo G."/>
        </authorList>
    </citation>
    <scope>NUCLEOTIDE SEQUENCE [LARGE SCALE GENOMIC DNA]</scope>
    <source>
        <strain evidence="1 2">AF28-26</strain>
    </source>
</reference>
<accession>A0A412AYD5</accession>
<gene>
    <name evidence="1" type="ORF">DWY99_05370</name>
</gene>
<dbReference type="NCBIfam" id="NF045650">
    <property type="entry name" value="CD1247_Nterm"/>
    <property type="match status" value="1"/>
</dbReference>
<protein>
    <recommendedName>
        <fullName evidence="3">TFIIB-type domain-containing protein</fullName>
    </recommendedName>
</protein>
<dbReference type="Proteomes" id="UP000284751">
    <property type="component" value="Unassembled WGS sequence"/>
</dbReference>
<sequence>MTLTEKTAYIKGLVEGLELNADEKEVKVINAIIGLLDDMALTVSDLEESMNDMGNQLDEVDEDLYYLEQDFYDEDEDDGEDEEYYEVTCPTCNETICVSEDVLLKGGIQCPNCGESLEFDFDDLECDCDCCSDADDEDYCGCGCGEQVEEPIK</sequence>
<evidence type="ECO:0008006" key="3">
    <source>
        <dbReference type="Google" id="ProtNLM"/>
    </source>
</evidence>
<dbReference type="EMBL" id="QRTC01000014">
    <property type="protein sequence ID" value="RGQ41900.1"/>
    <property type="molecule type" value="Genomic_DNA"/>
</dbReference>
<organism evidence="1 2">
    <name type="scientific">[Clostridium] leptum</name>
    <dbReference type="NCBI Taxonomy" id="1535"/>
    <lineage>
        <taxon>Bacteria</taxon>
        <taxon>Bacillati</taxon>
        <taxon>Bacillota</taxon>
        <taxon>Clostridia</taxon>
        <taxon>Eubacteriales</taxon>
        <taxon>Oscillospiraceae</taxon>
        <taxon>Oscillospiraceae incertae sedis</taxon>
    </lineage>
</organism>
<dbReference type="AlphaFoldDB" id="A0A412AYD5"/>
<proteinExistence type="predicted"/>
<name>A0A412AYD5_9FIRM</name>
<comment type="caution">
    <text evidence="1">The sequence shown here is derived from an EMBL/GenBank/DDBJ whole genome shotgun (WGS) entry which is preliminary data.</text>
</comment>
<evidence type="ECO:0000313" key="1">
    <source>
        <dbReference type="EMBL" id="RGQ41900.1"/>
    </source>
</evidence>
<evidence type="ECO:0000313" key="2">
    <source>
        <dbReference type="Proteomes" id="UP000284751"/>
    </source>
</evidence>